<keyword evidence="2 3" id="KW-0413">Isomerase</keyword>
<keyword evidence="1 3" id="KW-0697">Rotamase</keyword>
<keyword evidence="4" id="KW-1133">Transmembrane helix</keyword>
<dbReference type="PROSITE" id="PS50072">
    <property type="entry name" value="CSA_PPIASE_2"/>
    <property type="match status" value="1"/>
</dbReference>
<protein>
    <recommendedName>
        <fullName evidence="3">Peptidyl-prolyl cis-trans isomerase</fullName>
        <shortName evidence="3">PPIase</shortName>
        <ecNumber evidence="3">5.2.1.8</ecNumber>
    </recommendedName>
</protein>
<dbReference type="InterPro" id="IPR044665">
    <property type="entry name" value="E_coli_cyclophilin_A-like"/>
</dbReference>
<name>A0AAD3H389_9STRA</name>
<keyword evidence="4" id="KW-0472">Membrane</keyword>
<sequence length="256" mass="28439">MHVLEDSAIFATLENVKGNTSGRRQRRAIMRNSFYIFICVLFFAAIYFLHGIIGDLDDSEGQIKVPGGTLRSSSGGSALIEFKVANLNGEPDTHGSFTMKTRPDWSKLGAERVVALTNDGFWDDCRFFRVLNNFMAQWGINGSPEKNKKWKKSIADEGVKQSNKRGTVSFAMAGPGTRSHQLFINYKNNKYLDEQGFAPIGEIVEGMDVVDRLYSGYGEGAPSGKGPNQGKIQMQGNKYLKENFPKLTYIVSAEVK</sequence>
<dbReference type="SUPFAM" id="SSF50891">
    <property type="entry name" value="Cyclophilin-like"/>
    <property type="match status" value="1"/>
</dbReference>
<evidence type="ECO:0000256" key="3">
    <source>
        <dbReference type="RuleBase" id="RU363019"/>
    </source>
</evidence>
<comment type="caution">
    <text evidence="6">The sequence shown here is derived from an EMBL/GenBank/DDBJ whole genome shotgun (WGS) entry which is preliminary data.</text>
</comment>
<dbReference type="EC" id="5.2.1.8" evidence="3"/>
<reference evidence="6 7" key="1">
    <citation type="journal article" date="2021" name="Sci. Rep.">
        <title>The genome of the diatom Chaetoceros tenuissimus carries an ancient integrated fragment of an extant virus.</title>
        <authorList>
            <person name="Hongo Y."/>
            <person name="Kimura K."/>
            <person name="Takaki Y."/>
            <person name="Yoshida Y."/>
            <person name="Baba S."/>
            <person name="Kobayashi G."/>
            <person name="Nagasaki K."/>
            <person name="Hano T."/>
            <person name="Tomaru Y."/>
        </authorList>
    </citation>
    <scope>NUCLEOTIDE SEQUENCE [LARGE SCALE GENOMIC DNA]</scope>
    <source>
        <strain evidence="6 7">NIES-3715</strain>
    </source>
</reference>
<keyword evidence="7" id="KW-1185">Reference proteome</keyword>
<dbReference type="Gene3D" id="2.40.100.10">
    <property type="entry name" value="Cyclophilin-like"/>
    <property type="match status" value="1"/>
</dbReference>
<comment type="function">
    <text evidence="3">PPIases accelerate the folding of proteins. It catalyzes the cis-trans isomerization of proline imidic peptide bonds in oligopeptides.</text>
</comment>
<dbReference type="InterPro" id="IPR002130">
    <property type="entry name" value="Cyclophilin-type_PPIase_dom"/>
</dbReference>
<dbReference type="PRINTS" id="PR00153">
    <property type="entry name" value="CSAPPISMRASE"/>
</dbReference>
<comment type="catalytic activity">
    <reaction evidence="3">
        <text>[protein]-peptidylproline (omega=180) = [protein]-peptidylproline (omega=0)</text>
        <dbReference type="Rhea" id="RHEA:16237"/>
        <dbReference type="Rhea" id="RHEA-COMP:10747"/>
        <dbReference type="Rhea" id="RHEA-COMP:10748"/>
        <dbReference type="ChEBI" id="CHEBI:83833"/>
        <dbReference type="ChEBI" id="CHEBI:83834"/>
        <dbReference type="EC" id="5.2.1.8"/>
    </reaction>
</comment>
<evidence type="ECO:0000256" key="1">
    <source>
        <dbReference type="ARBA" id="ARBA00023110"/>
    </source>
</evidence>
<dbReference type="Proteomes" id="UP001054902">
    <property type="component" value="Unassembled WGS sequence"/>
</dbReference>
<evidence type="ECO:0000313" key="6">
    <source>
        <dbReference type="EMBL" id="GFH48676.1"/>
    </source>
</evidence>
<evidence type="ECO:0000259" key="5">
    <source>
        <dbReference type="PROSITE" id="PS50072"/>
    </source>
</evidence>
<feature type="domain" description="PPIase cyclophilin-type" evidence="5">
    <location>
        <begin position="84"/>
        <end position="213"/>
    </location>
</feature>
<feature type="transmembrane region" description="Helical" evidence="4">
    <location>
        <begin position="33"/>
        <end position="53"/>
    </location>
</feature>
<accession>A0AAD3H389</accession>
<dbReference type="InterPro" id="IPR029000">
    <property type="entry name" value="Cyclophilin-like_dom_sf"/>
</dbReference>
<keyword evidence="4" id="KW-0812">Transmembrane</keyword>
<dbReference type="EMBL" id="BLLK01000029">
    <property type="protein sequence ID" value="GFH48676.1"/>
    <property type="molecule type" value="Genomic_DNA"/>
</dbReference>
<gene>
    <name evidence="6" type="ORF">CTEN210_05152</name>
</gene>
<comment type="similarity">
    <text evidence="3">Belongs to the cyclophilin-type PPIase family.</text>
</comment>
<evidence type="ECO:0000256" key="4">
    <source>
        <dbReference type="SAM" id="Phobius"/>
    </source>
</evidence>
<dbReference type="PANTHER" id="PTHR43246">
    <property type="entry name" value="PEPTIDYL-PROLYL CIS-TRANS ISOMERASE CYP38, CHLOROPLASTIC"/>
    <property type="match status" value="1"/>
</dbReference>
<proteinExistence type="inferred from homology"/>
<evidence type="ECO:0000313" key="7">
    <source>
        <dbReference type="Proteomes" id="UP001054902"/>
    </source>
</evidence>
<dbReference type="GO" id="GO:0003755">
    <property type="term" value="F:peptidyl-prolyl cis-trans isomerase activity"/>
    <property type="evidence" value="ECO:0007669"/>
    <property type="project" value="UniProtKB-UniRule"/>
</dbReference>
<dbReference type="AlphaFoldDB" id="A0AAD3H389"/>
<organism evidence="6 7">
    <name type="scientific">Chaetoceros tenuissimus</name>
    <dbReference type="NCBI Taxonomy" id="426638"/>
    <lineage>
        <taxon>Eukaryota</taxon>
        <taxon>Sar</taxon>
        <taxon>Stramenopiles</taxon>
        <taxon>Ochrophyta</taxon>
        <taxon>Bacillariophyta</taxon>
        <taxon>Coscinodiscophyceae</taxon>
        <taxon>Chaetocerotophycidae</taxon>
        <taxon>Chaetocerotales</taxon>
        <taxon>Chaetocerotaceae</taxon>
        <taxon>Chaetoceros</taxon>
    </lineage>
</organism>
<evidence type="ECO:0000256" key="2">
    <source>
        <dbReference type="ARBA" id="ARBA00023235"/>
    </source>
</evidence>
<dbReference type="Pfam" id="PF00160">
    <property type="entry name" value="Pro_isomerase"/>
    <property type="match status" value="1"/>
</dbReference>